<dbReference type="PANTHER" id="PTHR46638">
    <property type="entry name" value="CORRINOID ADENOSYLTRANSFERASE"/>
    <property type="match status" value="1"/>
</dbReference>
<keyword evidence="1" id="KW-0808">Transferase</keyword>
<evidence type="ECO:0000313" key="2">
    <source>
        <dbReference type="Proteomes" id="UP000197032"/>
    </source>
</evidence>
<dbReference type="InterPro" id="IPR027417">
    <property type="entry name" value="P-loop_NTPase"/>
</dbReference>
<dbReference type="InterPro" id="IPR003724">
    <property type="entry name" value="CblAdoTrfase_CobA"/>
</dbReference>
<keyword evidence="2" id="KW-1185">Reference proteome</keyword>
<protein>
    <submittedName>
        <fullName evidence="1">ATP:corrinoid adenosyltransferase</fullName>
    </submittedName>
</protein>
<sequence length="138" mass="15839">MLQFMKGSENYGEVKISSLLPTFTIVQSGRHEFVSKENPDPIDIELAEQGLRLAREAIFSGRYDMVILDEINVALDFGLIDLERIIEIIKNKPPELDLILTGRYAPLELYELADLVSEIRDVKHHYYKGVKAREGIEY</sequence>
<gene>
    <name evidence="1" type="ORF">KKC1_08840</name>
</gene>
<dbReference type="EMBL" id="BDGJ01000032">
    <property type="protein sequence ID" value="GAW91723.1"/>
    <property type="molecule type" value="Genomic_DNA"/>
</dbReference>
<comment type="caution">
    <text evidence="1">The sequence shown here is derived from an EMBL/GenBank/DDBJ whole genome shotgun (WGS) entry which is preliminary data.</text>
</comment>
<dbReference type="Proteomes" id="UP000197032">
    <property type="component" value="Unassembled WGS sequence"/>
</dbReference>
<dbReference type="Gene3D" id="3.40.50.300">
    <property type="entry name" value="P-loop containing nucleotide triphosphate hydrolases"/>
    <property type="match status" value="1"/>
</dbReference>
<dbReference type="GO" id="GO:0009236">
    <property type="term" value="P:cobalamin biosynthetic process"/>
    <property type="evidence" value="ECO:0007669"/>
    <property type="project" value="InterPro"/>
</dbReference>
<proteinExistence type="predicted"/>
<dbReference type="Pfam" id="PF02572">
    <property type="entry name" value="CobA_CobO_BtuR"/>
    <property type="match status" value="1"/>
</dbReference>
<accession>A0A1Z5HQB2</accession>
<dbReference type="GO" id="GO:0005524">
    <property type="term" value="F:ATP binding"/>
    <property type="evidence" value="ECO:0007669"/>
    <property type="project" value="InterPro"/>
</dbReference>
<organism evidence="1 2">
    <name type="scientific">Calderihabitans maritimus</name>
    <dbReference type="NCBI Taxonomy" id="1246530"/>
    <lineage>
        <taxon>Bacteria</taxon>
        <taxon>Bacillati</taxon>
        <taxon>Bacillota</taxon>
        <taxon>Clostridia</taxon>
        <taxon>Neomoorellales</taxon>
        <taxon>Calderihabitantaceae</taxon>
        <taxon>Calderihabitans</taxon>
    </lineage>
</organism>
<dbReference type="SUPFAM" id="SSF52540">
    <property type="entry name" value="P-loop containing nucleoside triphosphate hydrolases"/>
    <property type="match status" value="1"/>
</dbReference>
<reference evidence="2" key="1">
    <citation type="journal article" date="2017" name="Appl. Environ. Microbiol.">
        <title>Genomic Analysis of Calderihabitans maritimus KKC1, a Thermophilic, Hydrogenogenic, Carboxydotrophic Bacterium Isolated from Marine Sediment.</title>
        <authorList>
            <person name="Omae K."/>
            <person name="Yoneda Y."/>
            <person name="Fukuyama Y."/>
            <person name="Yoshida T."/>
            <person name="Sako Y."/>
        </authorList>
    </citation>
    <scope>NUCLEOTIDE SEQUENCE [LARGE SCALE GENOMIC DNA]</scope>
    <source>
        <strain evidence="2">KKC1</strain>
    </source>
</reference>
<dbReference type="AlphaFoldDB" id="A0A1Z5HQB2"/>
<evidence type="ECO:0000313" key="1">
    <source>
        <dbReference type="EMBL" id="GAW91723.1"/>
    </source>
</evidence>
<dbReference type="GO" id="GO:0008817">
    <property type="term" value="F:corrinoid adenosyltransferase activity"/>
    <property type="evidence" value="ECO:0007669"/>
    <property type="project" value="InterPro"/>
</dbReference>
<name>A0A1Z5HQB2_9FIRM</name>
<dbReference type="PANTHER" id="PTHR46638:SF1">
    <property type="entry name" value="CORRINOID ADENOSYLTRANSFERASE"/>
    <property type="match status" value="1"/>
</dbReference>